<feature type="compositionally biased region" description="Polar residues" evidence="1">
    <location>
        <begin position="23"/>
        <end position="49"/>
    </location>
</feature>
<keyword evidence="3" id="KW-1185">Reference proteome</keyword>
<dbReference type="eggNOG" id="ENOG502SUE9">
    <property type="taxonomic scope" value="Eukaryota"/>
</dbReference>
<dbReference type="Pfam" id="PF15496">
    <property type="entry name" value="DUF4646"/>
    <property type="match status" value="1"/>
</dbReference>
<name>S3CS73_GLAL2</name>
<evidence type="ECO:0000256" key="1">
    <source>
        <dbReference type="SAM" id="MobiDB-lite"/>
    </source>
</evidence>
<gene>
    <name evidence="2" type="ORF">GLAREA_09651</name>
</gene>
<feature type="region of interest" description="Disordered" evidence="1">
    <location>
        <begin position="297"/>
        <end position="327"/>
    </location>
</feature>
<dbReference type="AlphaFoldDB" id="S3CS73"/>
<protein>
    <submittedName>
        <fullName evidence="2">Uncharacterized protein</fullName>
    </submittedName>
</protein>
<dbReference type="EMBL" id="KE145368">
    <property type="protein sequence ID" value="EPE28530.1"/>
    <property type="molecule type" value="Genomic_DNA"/>
</dbReference>
<dbReference type="InterPro" id="IPR028018">
    <property type="entry name" value="DUF4646"/>
</dbReference>
<evidence type="ECO:0000313" key="3">
    <source>
        <dbReference type="Proteomes" id="UP000016922"/>
    </source>
</evidence>
<dbReference type="Proteomes" id="UP000016922">
    <property type="component" value="Unassembled WGS sequence"/>
</dbReference>
<dbReference type="RefSeq" id="XP_008084438.1">
    <property type="nucleotide sequence ID" value="XM_008086247.1"/>
</dbReference>
<dbReference type="OrthoDB" id="252020at2759"/>
<proteinExistence type="predicted"/>
<feature type="compositionally biased region" description="Polar residues" evidence="1">
    <location>
        <begin position="307"/>
        <end position="320"/>
    </location>
</feature>
<dbReference type="HOGENOM" id="CLU_804226_0_0_1"/>
<sequence>MASDNGSKALYEQERDFLASQAHLMSQPGTSSIPLDPSSPTTQGPSGYNQPLPIVGDRPPSYVGPVRRTSTSSTQLRPVPLIKESSWSKFEVPTKKIDLSSGFAYDERLAPLRISHEEWYQFSSEIGIAAKLTPGEDWAAWTAGITTGTLAIPFLLVWAPKYGYRTGKFVHRKSVQSNVQKKLVGDGELRNVFRKWNQNVFAHKGFQAWLELPSDEKEIKPSSNATKEEKETLKKEFETSKKFKLLILPWDGSDMGPTSMGMRTRQPSVRNIVEADGDQIQTTSPTNIIPPLSEAPPPEAEHYAVSPLSTSTSPQFTTNPNPLPRTISRKELAVHGGEVRHEMAG</sequence>
<organism evidence="2 3">
    <name type="scientific">Glarea lozoyensis (strain ATCC 20868 / MF5171)</name>
    <dbReference type="NCBI Taxonomy" id="1116229"/>
    <lineage>
        <taxon>Eukaryota</taxon>
        <taxon>Fungi</taxon>
        <taxon>Dikarya</taxon>
        <taxon>Ascomycota</taxon>
        <taxon>Pezizomycotina</taxon>
        <taxon>Leotiomycetes</taxon>
        <taxon>Helotiales</taxon>
        <taxon>Helotiaceae</taxon>
        <taxon>Glarea</taxon>
    </lineage>
</organism>
<dbReference type="KEGG" id="glz:GLAREA_09651"/>
<feature type="region of interest" description="Disordered" evidence="1">
    <location>
        <begin position="1"/>
        <end position="59"/>
    </location>
</feature>
<dbReference type="GeneID" id="19468698"/>
<evidence type="ECO:0000313" key="2">
    <source>
        <dbReference type="EMBL" id="EPE28530.1"/>
    </source>
</evidence>
<accession>S3CS73</accession>
<reference evidence="2 3" key="1">
    <citation type="journal article" date="2013" name="BMC Genomics">
        <title>Genomics-driven discovery of the pneumocandin biosynthetic gene cluster in the fungus Glarea lozoyensis.</title>
        <authorList>
            <person name="Chen L."/>
            <person name="Yue Q."/>
            <person name="Zhang X."/>
            <person name="Xiang M."/>
            <person name="Wang C."/>
            <person name="Li S."/>
            <person name="Che Y."/>
            <person name="Ortiz-Lopez F.J."/>
            <person name="Bills G.F."/>
            <person name="Liu X."/>
            <person name="An Z."/>
        </authorList>
    </citation>
    <scope>NUCLEOTIDE SEQUENCE [LARGE SCALE GENOMIC DNA]</scope>
    <source>
        <strain evidence="3">ATCC 20868 / MF5171</strain>
    </source>
</reference>